<feature type="transmembrane region" description="Helical" evidence="1">
    <location>
        <begin position="33"/>
        <end position="54"/>
    </location>
</feature>
<gene>
    <name evidence="2" type="ORF">CLV71_106421</name>
</gene>
<dbReference type="Proteomes" id="UP000294927">
    <property type="component" value="Unassembled WGS sequence"/>
</dbReference>
<proteinExistence type="predicted"/>
<evidence type="ECO:0000313" key="3">
    <source>
        <dbReference type="Proteomes" id="UP000294927"/>
    </source>
</evidence>
<dbReference type="AlphaFoldDB" id="A0A4R7VN51"/>
<accession>A0A4R7VN51</accession>
<keyword evidence="1" id="KW-0472">Membrane</keyword>
<dbReference type="EMBL" id="SOCP01000006">
    <property type="protein sequence ID" value="TDV51070.1"/>
    <property type="molecule type" value="Genomic_DNA"/>
</dbReference>
<keyword evidence="1" id="KW-1133">Transmembrane helix</keyword>
<feature type="transmembrane region" description="Helical" evidence="1">
    <location>
        <begin position="6"/>
        <end position="26"/>
    </location>
</feature>
<name>A0A4R7VN51_9PSEU</name>
<protein>
    <submittedName>
        <fullName evidence="2">Uncharacterized protein</fullName>
    </submittedName>
</protein>
<comment type="caution">
    <text evidence="2">The sequence shown here is derived from an EMBL/GenBank/DDBJ whole genome shotgun (WGS) entry which is preliminary data.</text>
</comment>
<keyword evidence="3" id="KW-1185">Reference proteome</keyword>
<organism evidence="2 3">
    <name type="scientific">Actinophytocola oryzae</name>
    <dbReference type="NCBI Taxonomy" id="502181"/>
    <lineage>
        <taxon>Bacteria</taxon>
        <taxon>Bacillati</taxon>
        <taxon>Actinomycetota</taxon>
        <taxon>Actinomycetes</taxon>
        <taxon>Pseudonocardiales</taxon>
        <taxon>Pseudonocardiaceae</taxon>
    </lineage>
</organism>
<sequence>MLFAEWLLEQGVLIAPPFGVVLYATWPMRRRGPVLSGVVSGLVVVFVAALAGFLPASVTCTFDGDLVPRCVESGAEDAVPVEAPGTDERAGQWVCPAVDDQLRRVA</sequence>
<evidence type="ECO:0000313" key="2">
    <source>
        <dbReference type="EMBL" id="TDV51070.1"/>
    </source>
</evidence>
<evidence type="ECO:0000256" key="1">
    <source>
        <dbReference type="SAM" id="Phobius"/>
    </source>
</evidence>
<keyword evidence="1" id="KW-0812">Transmembrane</keyword>
<reference evidence="2 3" key="1">
    <citation type="submission" date="2019-03" db="EMBL/GenBank/DDBJ databases">
        <title>Genomic Encyclopedia of Archaeal and Bacterial Type Strains, Phase II (KMG-II): from individual species to whole genera.</title>
        <authorList>
            <person name="Goeker M."/>
        </authorList>
    </citation>
    <scope>NUCLEOTIDE SEQUENCE [LARGE SCALE GENOMIC DNA]</scope>
    <source>
        <strain evidence="2 3">DSM 45499</strain>
    </source>
</reference>